<evidence type="ECO:0000256" key="4">
    <source>
        <dbReference type="ARBA" id="ARBA00066616"/>
    </source>
</evidence>
<organism evidence="8 9">
    <name type="scientific">Sphingobium indicum BiD32</name>
    <dbReference type="NCBI Taxonomy" id="1301087"/>
    <lineage>
        <taxon>Bacteria</taxon>
        <taxon>Pseudomonadati</taxon>
        <taxon>Pseudomonadota</taxon>
        <taxon>Alphaproteobacteria</taxon>
        <taxon>Sphingomonadales</taxon>
        <taxon>Sphingomonadaceae</taxon>
        <taxon>Sphingobium</taxon>
    </lineage>
</organism>
<dbReference type="NCBIfam" id="NF009233">
    <property type="entry name" value="PRK12583.1"/>
    <property type="match status" value="1"/>
</dbReference>
<dbReference type="InterPro" id="IPR000873">
    <property type="entry name" value="AMP-dep_synth/lig_dom"/>
</dbReference>
<protein>
    <recommendedName>
        <fullName evidence="5">3-methylmercaptopropionyl-CoA ligase</fullName>
        <ecNumber evidence="4">6.2.1.44</ecNumber>
    </recommendedName>
</protein>
<feature type="domain" description="AMP-binding enzyme C-terminal" evidence="7">
    <location>
        <begin position="464"/>
        <end position="538"/>
    </location>
</feature>
<dbReference type="Pfam" id="PF00501">
    <property type="entry name" value="AMP-binding"/>
    <property type="match status" value="1"/>
</dbReference>
<dbReference type="AlphaFoldDB" id="N1MUH9"/>
<name>N1MUH9_9SPHN</name>
<evidence type="ECO:0000256" key="3">
    <source>
        <dbReference type="ARBA" id="ARBA00051915"/>
    </source>
</evidence>
<dbReference type="Gene3D" id="3.30.300.30">
    <property type="match status" value="1"/>
</dbReference>
<gene>
    <name evidence="8" type="ORF">EBBID32_36430</name>
</gene>
<dbReference type="CDD" id="cd05917">
    <property type="entry name" value="FACL_like_2"/>
    <property type="match status" value="1"/>
</dbReference>
<dbReference type="InterPro" id="IPR020845">
    <property type="entry name" value="AMP-binding_CS"/>
</dbReference>
<evidence type="ECO:0000259" key="6">
    <source>
        <dbReference type="Pfam" id="PF00501"/>
    </source>
</evidence>
<comment type="catalytic activity">
    <reaction evidence="3">
        <text>3-(methylsulfanyl)propanoate + ATP + CoA = 3-(methylsulfanyl)propanoyl-CoA + AMP + diphosphate</text>
        <dbReference type="Rhea" id="RHEA:43052"/>
        <dbReference type="ChEBI" id="CHEBI:30616"/>
        <dbReference type="ChEBI" id="CHEBI:33019"/>
        <dbReference type="ChEBI" id="CHEBI:49016"/>
        <dbReference type="ChEBI" id="CHEBI:57287"/>
        <dbReference type="ChEBI" id="CHEBI:82815"/>
        <dbReference type="ChEBI" id="CHEBI:456215"/>
        <dbReference type="EC" id="6.2.1.44"/>
    </reaction>
    <physiologicalReaction direction="left-to-right" evidence="3">
        <dbReference type="Rhea" id="RHEA:43053"/>
    </physiologicalReaction>
</comment>
<keyword evidence="2 8" id="KW-0436">Ligase</keyword>
<dbReference type="Proteomes" id="UP000013201">
    <property type="component" value="Unassembled WGS sequence"/>
</dbReference>
<evidence type="ECO:0000313" key="8">
    <source>
        <dbReference type="EMBL" id="CCW19277.1"/>
    </source>
</evidence>
<dbReference type="Pfam" id="PF13193">
    <property type="entry name" value="AMP-binding_C"/>
    <property type="match status" value="1"/>
</dbReference>
<proteinExistence type="inferred from homology"/>
<dbReference type="GO" id="GO:0006631">
    <property type="term" value="P:fatty acid metabolic process"/>
    <property type="evidence" value="ECO:0007669"/>
    <property type="project" value="TreeGrafter"/>
</dbReference>
<evidence type="ECO:0000256" key="1">
    <source>
        <dbReference type="ARBA" id="ARBA00006432"/>
    </source>
</evidence>
<dbReference type="PROSITE" id="PS00455">
    <property type="entry name" value="AMP_BINDING"/>
    <property type="match status" value="1"/>
</dbReference>
<sequence length="560" mass="61256">MTASYVSGCSDHPLLYQTIGAAFTDIAARHGDREAIVVRHQGVRLTYAALAVRVDAFASGLLAMGLEPGDRVGIWSPNNLEWVVTQLATAKAGLILVNINPAYRIAELDYCLNKVGCRALIFAQQFKTSDYCAMIAQLAPEAAQTPPGALRAARLPELEWLITIGDGAMAGALPFDAVAVFATPDSDAALDALASSLQPEDPINIQFTSGTTGSPKGATLSHHNILNNGFYSGRRMLLSEQDRLCIPVPLYHCFGMVLGVLACITHGACMVFPGEAFDAAIVLETVADERCTGLHGVPTMFIAELDHPDFAAFDLSTLRTGIMAGAPCPVEVMERVIGQMHMGDITIGYGMTEVSPLSFQTMPGDSLERRVETVGRVHDFVEAKIVDGRGRVVPRGVQGEILFRGYSLMNGYWEDADRTAEAIDARGWIHSGDLATMDEDGYVRITGRAKDMIIRGGENIYPREIEEFLHRHPDVQEAQIFGIPDDRLGETVCAWIRTSNTQLTETTIRDHCRGQIAHYKIPEHIRFVQEFPMTVTGKIQKFAMREIMMAERDAAVSRIM</sequence>
<evidence type="ECO:0000313" key="9">
    <source>
        <dbReference type="Proteomes" id="UP000013201"/>
    </source>
</evidence>
<dbReference type="InterPro" id="IPR025110">
    <property type="entry name" value="AMP-bd_C"/>
</dbReference>
<dbReference type="InterPro" id="IPR042099">
    <property type="entry name" value="ANL_N_sf"/>
</dbReference>
<dbReference type="InterPro" id="IPR045851">
    <property type="entry name" value="AMP-bd_C_sf"/>
</dbReference>
<dbReference type="FunFam" id="3.30.300.30:FF:000008">
    <property type="entry name" value="2,3-dihydroxybenzoate-AMP ligase"/>
    <property type="match status" value="1"/>
</dbReference>
<evidence type="ECO:0000256" key="2">
    <source>
        <dbReference type="ARBA" id="ARBA00022598"/>
    </source>
</evidence>
<evidence type="ECO:0000256" key="5">
    <source>
        <dbReference type="ARBA" id="ARBA00067668"/>
    </source>
</evidence>
<dbReference type="EC" id="6.2.1.44" evidence="4"/>
<keyword evidence="9" id="KW-1185">Reference proteome</keyword>
<comment type="caution">
    <text evidence="8">The sequence shown here is derived from an EMBL/GenBank/DDBJ whole genome shotgun (WGS) entry which is preliminary data.</text>
</comment>
<dbReference type="EMBL" id="CAVK010000183">
    <property type="protein sequence ID" value="CCW19277.1"/>
    <property type="molecule type" value="Genomic_DNA"/>
</dbReference>
<accession>N1MUH9</accession>
<comment type="similarity">
    <text evidence="1">Belongs to the ATP-dependent AMP-binding enzyme family.</text>
</comment>
<dbReference type="FunFam" id="3.40.50.12780:FF:000003">
    <property type="entry name" value="Long-chain-fatty-acid--CoA ligase FadD"/>
    <property type="match status" value="1"/>
</dbReference>
<dbReference type="Gene3D" id="3.40.50.12780">
    <property type="entry name" value="N-terminal domain of ligase-like"/>
    <property type="match status" value="1"/>
</dbReference>
<dbReference type="RefSeq" id="WP_006962493.1">
    <property type="nucleotide sequence ID" value="NZ_CAVK010000183.1"/>
</dbReference>
<dbReference type="PANTHER" id="PTHR43201">
    <property type="entry name" value="ACYL-COA SYNTHETASE"/>
    <property type="match status" value="1"/>
</dbReference>
<dbReference type="SUPFAM" id="SSF56801">
    <property type="entry name" value="Acetyl-CoA synthetase-like"/>
    <property type="match status" value="1"/>
</dbReference>
<feature type="domain" description="AMP-dependent synthetase/ligase" evidence="6">
    <location>
        <begin position="24"/>
        <end position="413"/>
    </location>
</feature>
<evidence type="ECO:0000259" key="7">
    <source>
        <dbReference type="Pfam" id="PF13193"/>
    </source>
</evidence>
<dbReference type="PANTHER" id="PTHR43201:SF5">
    <property type="entry name" value="MEDIUM-CHAIN ACYL-COA LIGASE ACSF2, MITOCHONDRIAL"/>
    <property type="match status" value="1"/>
</dbReference>
<reference evidence="9" key="2">
    <citation type="submission" date="2013-04" db="EMBL/GenBank/DDBJ databases">
        <title>Bisphenol A degrading Sphingobium sp. strain BiD32.</title>
        <authorList>
            <person name="Nielsen J.L."/>
            <person name="Zhou N.A."/>
            <person name="Kjeldal H."/>
        </authorList>
    </citation>
    <scope>NUCLEOTIDE SEQUENCE [LARGE SCALE GENOMIC DNA]</scope>
    <source>
        <strain evidence="9">BiD32</strain>
    </source>
</reference>
<dbReference type="GO" id="GO:0031956">
    <property type="term" value="F:medium-chain fatty acid-CoA ligase activity"/>
    <property type="evidence" value="ECO:0007669"/>
    <property type="project" value="TreeGrafter"/>
</dbReference>
<dbReference type="OrthoDB" id="9803968at2"/>
<reference evidence="8 9" key="1">
    <citation type="submission" date="2013-03" db="EMBL/GenBank/DDBJ databases">
        <authorList>
            <person name="Le V."/>
        </authorList>
    </citation>
    <scope>NUCLEOTIDE SEQUENCE [LARGE SCALE GENOMIC DNA]</scope>
    <source>
        <strain evidence="8 9">BiD32</strain>
    </source>
</reference>